<dbReference type="InterPro" id="IPR013087">
    <property type="entry name" value="Znf_C2H2_type"/>
</dbReference>
<reference evidence="7" key="1">
    <citation type="submission" date="2025-08" db="UniProtKB">
        <authorList>
            <consortium name="RefSeq"/>
        </authorList>
    </citation>
    <scope>IDENTIFICATION</scope>
</reference>
<dbReference type="Proteomes" id="UP000515154">
    <property type="component" value="Linkage group LG5"/>
</dbReference>
<evidence type="ECO:0000256" key="1">
    <source>
        <dbReference type="ARBA" id="ARBA00022723"/>
    </source>
</evidence>
<dbReference type="KEGG" id="osn:118763452"/>
<evidence type="ECO:0000313" key="6">
    <source>
        <dbReference type="Proteomes" id="UP000515154"/>
    </source>
</evidence>
<dbReference type="SUPFAM" id="SSF57667">
    <property type="entry name" value="beta-beta-alpha zinc fingers"/>
    <property type="match status" value="2"/>
</dbReference>
<feature type="domain" description="C2H2-type" evidence="5">
    <location>
        <begin position="87"/>
        <end position="110"/>
    </location>
</feature>
<protein>
    <submittedName>
        <fullName evidence="7">Zinc finger protein 26-like</fullName>
    </submittedName>
</protein>
<feature type="domain" description="C2H2-type" evidence="5">
    <location>
        <begin position="126"/>
        <end position="154"/>
    </location>
</feature>
<evidence type="ECO:0000256" key="4">
    <source>
        <dbReference type="PROSITE-ProRule" id="PRU00042"/>
    </source>
</evidence>
<dbReference type="RefSeq" id="XP_036358989.1">
    <property type="nucleotide sequence ID" value="XM_036503096.1"/>
</dbReference>
<dbReference type="FunFam" id="3.30.160.60:FF:000264">
    <property type="entry name" value="Zinc finger protein 236"/>
    <property type="match status" value="1"/>
</dbReference>
<feature type="domain" description="C2H2-type" evidence="5">
    <location>
        <begin position="3"/>
        <end position="30"/>
    </location>
</feature>
<dbReference type="Gene3D" id="3.30.160.60">
    <property type="entry name" value="Classic Zinc Finger"/>
    <property type="match status" value="4"/>
</dbReference>
<proteinExistence type="predicted"/>
<dbReference type="GO" id="GO:0008270">
    <property type="term" value="F:zinc ion binding"/>
    <property type="evidence" value="ECO:0007669"/>
    <property type="project" value="UniProtKB-KW"/>
</dbReference>
<keyword evidence="6" id="KW-1185">Reference proteome</keyword>
<feature type="domain" description="C2H2-type" evidence="5">
    <location>
        <begin position="31"/>
        <end position="58"/>
    </location>
</feature>
<accession>A0A7E6EUG5</accession>
<keyword evidence="2 4" id="KW-0863">Zinc-finger</keyword>
<dbReference type="AlphaFoldDB" id="A0A7E6EUG5"/>
<gene>
    <name evidence="7" type="primary">LOC118763452</name>
</gene>
<dbReference type="GO" id="GO:0000978">
    <property type="term" value="F:RNA polymerase II cis-regulatory region sequence-specific DNA binding"/>
    <property type="evidence" value="ECO:0007669"/>
    <property type="project" value="TreeGrafter"/>
</dbReference>
<dbReference type="PANTHER" id="PTHR23235">
    <property type="entry name" value="KRUEPPEL-LIKE TRANSCRIPTION FACTOR"/>
    <property type="match status" value="1"/>
</dbReference>
<name>A0A7E6EUG5_9MOLL</name>
<evidence type="ECO:0000256" key="2">
    <source>
        <dbReference type="ARBA" id="ARBA00022771"/>
    </source>
</evidence>
<evidence type="ECO:0000313" key="7">
    <source>
        <dbReference type="RefSeq" id="XP_036358989.1"/>
    </source>
</evidence>
<dbReference type="SMART" id="SM00355">
    <property type="entry name" value="ZnF_C2H2"/>
    <property type="match status" value="5"/>
</dbReference>
<dbReference type="FunFam" id="3.30.160.60:FF:002343">
    <property type="entry name" value="Zinc finger protein 33A"/>
    <property type="match status" value="2"/>
</dbReference>
<dbReference type="PROSITE" id="PS50157">
    <property type="entry name" value="ZINC_FINGER_C2H2_2"/>
    <property type="match status" value="5"/>
</dbReference>
<dbReference type="PROSITE" id="PS00028">
    <property type="entry name" value="ZINC_FINGER_C2H2_1"/>
    <property type="match status" value="5"/>
</dbReference>
<evidence type="ECO:0000259" key="5">
    <source>
        <dbReference type="PROSITE" id="PS50157"/>
    </source>
</evidence>
<dbReference type="Pfam" id="PF00096">
    <property type="entry name" value="zf-C2H2"/>
    <property type="match status" value="4"/>
</dbReference>
<dbReference type="GO" id="GO:0000981">
    <property type="term" value="F:DNA-binding transcription factor activity, RNA polymerase II-specific"/>
    <property type="evidence" value="ECO:0007669"/>
    <property type="project" value="TreeGrafter"/>
</dbReference>
<organism evidence="6 7">
    <name type="scientific">Octopus sinensis</name>
    <name type="common">East Asian common octopus</name>
    <dbReference type="NCBI Taxonomy" id="2607531"/>
    <lineage>
        <taxon>Eukaryota</taxon>
        <taxon>Metazoa</taxon>
        <taxon>Spiralia</taxon>
        <taxon>Lophotrochozoa</taxon>
        <taxon>Mollusca</taxon>
        <taxon>Cephalopoda</taxon>
        <taxon>Coleoidea</taxon>
        <taxon>Octopodiformes</taxon>
        <taxon>Octopoda</taxon>
        <taxon>Incirrata</taxon>
        <taxon>Octopodidae</taxon>
        <taxon>Octopus</taxon>
    </lineage>
</organism>
<dbReference type="PANTHER" id="PTHR23235:SF120">
    <property type="entry name" value="KRUPPEL-LIKE FACTOR 15"/>
    <property type="match status" value="1"/>
</dbReference>
<feature type="domain" description="C2H2-type" evidence="5">
    <location>
        <begin position="59"/>
        <end position="86"/>
    </location>
</feature>
<dbReference type="InterPro" id="IPR036236">
    <property type="entry name" value="Znf_C2H2_sf"/>
</dbReference>
<keyword evidence="3" id="KW-0862">Zinc</keyword>
<keyword evidence="1" id="KW-0479">Metal-binding</keyword>
<evidence type="ECO:0000256" key="3">
    <source>
        <dbReference type="ARBA" id="ARBA00022833"/>
    </source>
</evidence>
<sequence>MMTECKYCKKTFNHSGHLTRHIRTHTREKPYECSYCKKRFSDSSTLTVHTRIHTGERPFCCKFCKKTFSRSDSLRVHVRTHTGEKKFECCHCRKTFSRSGNLTVHMRTHSTVPNGDTCNSIHNSGRECSGCSKSFNQPQDLNCHIKTQHHHHRDADNSLFPALCKTETVDVYSKPSCCSTSYQQHPYQSSSGSLCCKRVSSSNLSMSYDQCNNGSKLNGYLGNQSTEKSCGVVTNQSMDMKPELPVSVANHHSNLHCNMPTSSGHYTQLLLQNENKTFDCNNFDKSLSRTCQLQRHFQRSLEGIDTFVSTSSACDNQNVVYMNTGLHGHTAEKTTQCGLCEKSVIHMCHLNGDNYCIPFSNSYNSLTNVTNIPTMSMCSTSDINRNQACTYINHPPLSSQQTFDCERCKNSSHTNSLTESKPPSLNSQIYIKPDLTSNSGTDHVHSSCALINNKTHNGEFKYGCENCKTSNNIKDEKSSPGMISSFNGQNENLKKSQNISLSSTKNQSCSYGGNNKLHNKDQLYGCKQCDVSCKDGHGFGHEADTKPCLPLSVSYNNQHELDVKPNLSICPSLEPNIQPNPYYNNIRNHTADKQFGYMKSFAPNTLDIKTDPTGSNSFFGFLQSLPDTNLFECDNNGDQSFMQFNGFLSTQNTSQKSCLLSSRTSNNSEIVDIKPNLSSIHDHYHQALTHFGQGDTFAKSDFSSCFINNQPSLESSFYDPAGAASVGITNTGTGVSAGSGMSIKPEPFFCSSSETQSQPFSYHNFDQADIKPDLSLLWF</sequence>